<proteinExistence type="predicted"/>
<dbReference type="SMART" id="SM00674">
    <property type="entry name" value="CENPB"/>
    <property type="match status" value="1"/>
</dbReference>
<dbReference type="SMART" id="SM00028">
    <property type="entry name" value="TPR"/>
    <property type="match status" value="3"/>
</dbReference>
<dbReference type="PANTHER" id="PTHR19303">
    <property type="entry name" value="TRANSPOSON"/>
    <property type="match status" value="1"/>
</dbReference>
<dbReference type="Pfam" id="PF13424">
    <property type="entry name" value="TPR_12"/>
    <property type="match status" value="1"/>
</dbReference>
<accession>A0A815N020</accession>
<dbReference type="SUPFAM" id="SSF56399">
    <property type="entry name" value="ADP-ribosylation"/>
    <property type="match status" value="1"/>
</dbReference>
<organism evidence="5 6">
    <name type="scientific">Rotaria magnacalcarata</name>
    <dbReference type="NCBI Taxonomy" id="392030"/>
    <lineage>
        <taxon>Eukaryota</taxon>
        <taxon>Metazoa</taxon>
        <taxon>Spiralia</taxon>
        <taxon>Gnathifera</taxon>
        <taxon>Rotifera</taxon>
        <taxon>Eurotatoria</taxon>
        <taxon>Bdelloidea</taxon>
        <taxon>Philodinida</taxon>
        <taxon>Philodinidae</taxon>
        <taxon>Rotaria</taxon>
    </lineage>
</organism>
<dbReference type="OrthoDB" id="5875523at2759"/>
<dbReference type="GO" id="GO:0003677">
    <property type="term" value="F:DNA binding"/>
    <property type="evidence" value="ECO:0007669"/>
    <property type="project" value="UniProtKB-KW"/>
</dbReference>
<dbReference type="Gene3D" id="1.10.10.60">
    <property type="entry name" value="Homeodomain-like"/>
    <property type="match status" value="1"/>
</dbReference>
<dbReference type="InterPro" id="IPR050863">
    <property type="entry name" value="CenT-Element_Derived"/>
</dbReference>
<dbReference type="EMBL" id="CAJNOW010004732">
    <property type="protein sequence ID" value="CAF1428268.1"/>
    <property type="molecule type" value="Genomic_DNA"/>
</dbReference>
<dbReference type="InterPro" id="IPR009057">
    <property type="entry name" value="Homeodomain-like_sf"/>
</dbReference>
<dbReference type="PROSITE" id="PS50293">
    <property type="entry name" value="TPR_REGION"/>
    <property type="match status" value="1"/>
</dbReference>
<evidence type="ECO:0000256" key="1">
    <source>
        <dbReference type="ARBA" id="ARBA00023125"/>
    </source>
</evidence>
<dbReference type="InterPro" id="IPR011990">
    <property type="entry name" value="TPR-like_helical_dom_sf"/>
</dbReference>
<feature type="domain" description="HTH CENPB-type" evidence="4">
    <location>
        <begin position="250"/>
        <end position="320"/>
    </location>
</feature>
<dbReference type="SUPFAM" id="SSF48452">
    <property type="entry name" value="TPR-like"/>
    <property type="match status" value="1"/>
</dbReference>
<dbReference type="Pfam" id="PF03221">
    <property type="entry name" value="HTH_Tnp_Tc5"/>
    <property type="match status" value="1"/>
</dbReference>
<dbReference type="PANTHER" id="PTHR19303:SF73">
    <property type="entry name" value="PROTEIN PDC2"/>
    <property type="match status" value="1"/>
</dbReference>
<feature type="compositionally biased region" description="Acidic residues" evidence="3">
    <location>
        <begin position="554"/>
        <end position="569"/>
    </location>
</feature>
<evidence type="ECO:0000313" key="5">
    <source>
        <dbReference type="EMBL" id="CAF1428268.1"/>
    </source>
</evidence>
<evidence type="ECO:0000256" key="2">
    <source>
        <dbReference type="PROSITE-ProRule" id="PRU00339"/>
    </source>
</evidence>
<sequence length="639" mass="72630">MTIDQSKLSTSNTPFAMIDEHSAIPSEQEILFTMHTVFRVVEMKQTAKNNRLWEVQLTITDDNDPQLSNLTNRIKEEVQGSTGWYRMCKLMLKVGHLDQAEELYQELLKNASTDSDRALIYHQLGCLKDQQGKYSAAVKFYETSLEIKRKTLPENDASLAHTYGNIGGVYDNMGEYSKALSYLEKALGIWRMSLPPTHPNIQTAMNSIAAVKENLQLSEKFNISLGAVSNILKRKGEYTNDYETNRNKKLKRKLKSDTSQEINDNVYEWFVAKRAKSISISGPILQEYARKVAERLDPNFKGSNGWLDRFRTRYNIQFRVICGESRAVDQNIVEDWKTRLISMIEHYDPENIYNCDETGLFYKLMPDRSMTIDRIDSKGGKKSKERYTVMLCSNWTGSNKLKPVVIVKHIIANATTAMTADDVNITALDAVYWIQSAWEMVTSTTIKNTFKSAGFGKLNVVDEHDLAQVSSIANEDTVDSDTPIEDLDRLLKLLSIGGKFMSANEYVVGSSEILNCISMVVFSPFQSFDDDVPSFNEWNDSADKLLVIKGITSDDNDNSEDTPSEDIPSEDPPSLSESLDLVRRLHLLSTTQHPELHPYIIQLQSKLTDVFLNSNQSKQRSILDYFNILPMELAENPKR</sequence>
<name>A0A815N020_9BILA</name>
<dbReference type="Gene3D" id="1.25.40.10">
    <property type="entry name" value="Tetratricopeptide repeat domain"/>
    <property type="match status" value="1"/>
</dbReference>
<gene>
    <name evidence="5" type="ORF">KQP761_LOCUS10910</name>
</gene>
<keyword evidence="1" id="KW-0238">DNA-binding</keyword>
<dbReference type="SUPFAM" id="SSF46689">
    <property type="entry name" value="Homeodomain-like"/>
    <property type="match status" value="1"/>
</dbReference>
<dbReference type="PROSITE" id="PS50005">
    <property type="entry name" value="TPR"/>
    <property type="match status" value="2"/>
</dbReference>
<dbReference type="GO" id="GO:0005634">
    <property type="term" value="C:nucleus"/>
    <property type="evidence" value="ECO:0007669"/>
    <property type="project" value="TreeGrafter"/>
</dbReference>
<dbReference type="Pfam" id="PF13374">
    <property type="entry name" value="TPR_10"/>
    <property type="match status" value="1"/>
</dbReference>
<comment type="caution">
    <text evidence="5">The sequence shown here is derived from an EMBL/GenBank/DDBJ whole genome shotgun (WGS) entry which is preliminary data.</text>
</comment>
<feature type="region of interest" description="Disordered" evidence="3">
    <location>
        <begin position="552"/>
        <end position="575"/>
    </location>
</feature>
<dbReference type="Proteomes" id="UP000663834">
    <property type="component" value="Unassembled WGS sequence"/>
</dbReference>
<dbReference type="AlphaFoldDB" id="A0A815N020"/>
<dbReference type="InterPro" id="IPR006600">
    <property type="entry name" value="HTH_CenpB_DNA-bd_dom"/>
</dbReference>
<feature type="repeat" description="TPR" evidence="2">
    <location>
        <begin position="160"/>
        <end position="193"/>
    </location>
</feature>
<protein>
    <recommendedName>
        <fullName evidence="4">HTH CENPB-type domain-containing protein</fullName>
    </recommendedName>
</protein>
<evidence type="ECO:0000313" key="6">
    <source>
        <dbReference type="Proteomes" id="UP000663834"/>
    </source>
</evidence>
<evidence type="ECO:0000256" key="3">
    <source>
        <dbReference type="SAM" id="MobiDB-lite"/>
    </source>
</evidence>
<reference evidence="5" key="1">
    <citation type="submission" date="2021-02" db="EMBL/GenBank/DDBJ databases">
        <authorList>
            <person name="Nowell W R."/>
        </authorList>
    </citation>
    <scope>NUCLEOTIDE SEQUENCE</scope>
</reference>
<evidence type="ECO:0000259" key="4">
    <source>
        <dbReference type="PROSITE" id="PS51253"/>
    </source>
</evidence>
<dbReference type="InterPro" id="IPR019734">
    <property type="entry name" value="TPR_rpt"/>
</dbReference>
<keyword evidence="2" id="KW-0802">TPR repeat</keyword>
<dbReference type="PROSITE" id="PS51253">
    <property type="entry name" value="HTH_CENPB"/>
    <property type="match status" value="1"/>
</dbReference>
<feature type="repeat" description="TPR" evidence="2">
    <location>
        <begin position="118"/>
        <end position="151"/>
    </location>
</feature>